<keyword evidence="3" id="KW-1185">Reference proteome</keyword>
<dbReference type="RefSeq" id="WP_043768425.1">
    <property type="nucleotide sequence ID" value="NZ_JAME01000008.1"/>
</dbReference>
<feature type="domain" description="Magnesium transporter MgtE intracellular" evidence="1">
    <location>
        <begin position="119"/>
        <end position="181"/>
    </location>
</feature>
<dbReference type="OrthoDB" id="9791432at2"/>
<dbReference type="Proteomes" id="UP000023430">
    <property type="component" value="Unassembled WGS sequence"/>
</dbReference>
<protein>
    <recommendedName>
        <fullName evidence="1">Magnesium transporter MgtE intracellular domain-containing protein</fullName>
    </recommendedName>
</protein>
<dbReference type="SUPFAM" id="SSF158791">
    <property type="entry name" value="MgtE N-terminal domain-like"/>
    <property type="match status" value="1"/>
</dbReference>
<proteinExistence type="predicted"/>
<sequence length="196" mass="20781">MARGRQRGDRAPRRGRGTLAVIGALLLASAALRLAGGIDRVLASPATAAEEQPGPGQAPDDIDAAALLEALDARESRLAEREREMQLRMQALKVAETQIDARMTALVEAEEKLRATLDIARSAAENDLAQLTDVYARMKPKNAAALFEEMAPEFAAGFLGRMKPEAAAAILAGLTPEKAYTISVLLAGRNADAPKP</sequence>
<dbReference type="eggNOG" id="COG3334">
    <property type="taxonomic scope" value="Bacteria"/>
</dbReference>
<dbReference type="Pfam" id="PF03448">
    <property type="entry name" value="MgtE_N"/>
    <property type="match status" value="1"/>
</dbReference>
<organism evidence="2 3">
    <name type="scientific">Roseivivax isoporae LMG 25204</name>
    <dbReference type="NCBI Taxonomy" id="1449351"/>
    <lineage>
        <taxon>Bacteria</taxon>
        <taxon>Pseudomonadati</taxon>
        <taxon>Pseudomonadota</taxon>
        <taxon>Alphaproteobacteria</taxon>
        <taxon>Rhodobacterales</taxon>
        <taxon>Roseobacteraceae</taxon>
        <taxon>Roseivivax</taxon>
    </lineage>
</organism>
<reference evidence="2 3" key="1">
    <citation type="submission" date="2014-01" db="EMBL/GenBank/DDBJ databases">
        <title>Roseivivax isoporae LMG 25204 Genome Sequencing.</title>
        <authorList>
            <person name="Lai Q."/>
            <person name="Li G."/>
            <person name="Shao Z."/>
        </authorList>
    </citation>
    <scope>NUCLEOTIDE SEQUENCE [LARGE SCALE GENOMIC DNA]</scope>
    <source>
        <strain evidence="2 3">LMG 25204</strain>
    </source>
</reference>
<evidence type="ECO:0000313" key="3">
    <source>
        <dbReference type="Proteomes" id="UP000023430"/>
    </source>
</evidence>
<dbReference type="AlphaFoldDB" id="X7FAA5"/>
<gene>
    <name evidence="2" type="ORF">RISW2_22400</name>
</gene>
<evidence type="ECO:0000313" key="2">
    <source>
        <dbReference type="EMBL" id="ETX29638.1"/>
    </source>
</evidence>
<accession>X7FAA5</accession>
<name>X7FAA5_9RHOB</name>
<comment type="caution">
    <text evidence="2">The sequence shown here is derived from an EMBL/GenBank/DDBJ whole genome shotgun (WGS) entry which is preliminary data.</text>
</comment>
<dbReference type="InterPro" id="IPR006668">
    <property type="entry name" value="Mg_transptr_MgtE_intracell_dom"/>
</dbReference>
<evidence type="ECO:0000259" key="1">
    <source>
        <dbReference type="Pfam" id="PF03448"/>
    </source>
</evidence>
<dbReference type="STRING" id="1449351.RISW2_22400"/>
<dbReference type="PATRIC" id="fig|1449351.3.peg.1420"/>
<dbReference type="EMBL" id="JAME01000008">
    <property type="protein sequence ID" value="ETX29638.1"/>
    <property type="molecule type" value="Genomic_DNA"/>
</dbReference>